<feature type="compositionally biased region" description="Basic and acidic residues" evidence="1">
    <location>
        <begin position="1346"/>
        <end position="1378"/>
    </location>
</feature>
<feature type="compositionally biased region" description="Basic and acidic residues" evidence="1">
    <location>
        <begin position="1227"/>
        <end position="1248"/>
    </location>
</feature>
<name>A0A8J7TKU6_9BACT</name>
<feature type="compositionally biased region" description="Basic and acidic residues" evidence="1">
    <location>
        <begin position="1319"/>
        <end position="1337"/>
    </location>
</feature>
<accession>A0A8J7TKU6</accession>
<feature type="compositionally biased region" description="Polar residues" evidence="1">
    <location>
        <begin position="1287"/>
        <end position="1307"/>
    </location>
</feature>
<comment type="caution">
    <text evidence="2">The sequence shown here is derived from an EMBL/GenBank/DDBJ whole genome shotgun (WGS) entry which is preliminary data.</text>
</comment>
<evidence type="ECO:0000313" key="3">
    <source>
        <dbReference type="Proteomes" id="UP000664277"/>
    </source>
</evidence>
<dbReference type="EMBL" id="JAFLCK010000009">
    <property type="protein sequence ID" value="MBN8660340.1"/>
    <property type="molecule type" value="Genomic_DNA"/>
</dbReference>
<feature type="compositionally biased region" description="Basic and acidic residues" evidence="1">
    <location>
        <begin position="412"/>
        <end position="427"/>
    </location>
</feature>
<protein>
    <submittedName>
        <fullName evidence="2">Uncharacterized protein</fullName>
    </submittedName>
</protein>
<dbReference type="Proteomes" id="UP000664277">
    <property type="component" value="Unassembled WGS sequence"/>
</dbReference>
<evidence type="ECO:0000313" key="2">
    <source>
        <dbReference type="EMBL" id="MBN8660340.1"/>
    </source>
</evidence>
<sequence length="1378" mass="148458">MAESRDHITDKGKKLDEGNYVLDDPLAIAARQIAEREKANQSKSLLDKTVEFFYDAEKPKLDALKQVGLQAYDANQRGDKAAFEALKPELKKALEDDKKAASHQTEVNFYAGSFAKAVPLFAGSRSKMLLAASVGVNALDQVKSNDDAGSAALHAAMGGLKGFALKKTFDHLAPKTFFGADKTATAALEYSNVATKGLALGGLSRLYETGLSSSTYIDKETGQISLAKGVKETFATTLNPGAMALDAALFMGAHGAFKQVAKVGERAVESSPTLSALASSKVGTFLKEGQVLSNTGMGATFGLATGSSQELIRQYKSGEAIDPYEIMRRGALQAITDGLAGTTGSSMVHGGKLLQSRMAEGQPTIPARAFAGDEAPLVDKSGDKPKDGVAAAEPAVVKDGDAAVKPEIAETAPKETANDARIADGETRPANAEVRSADADARPVDAEVRLADADARPVDADARPVDADNLREVAKPADVQTSLEVSLDLGTLPKVSAEEVAARSLEREGELSPAIEALGDLAQARTAKFVEVNEPAKYARKASYEMTEAQRPVFEEGIKLIQGVFNAHSNPKDVVRFLEYGAGRGQEVKAQFEQMAKDYKDLGNVQVQKLIEVAMKATPESVAVAERGFDLADRASRPGVETFGQEYRDLVEFAWGAGRDAQGTVRITSELLGHPGMNRLLGEVYAGSNGLTREVADRRPVDWGDTPPEARDLLRQIIGHRPRNADEHIILKEGIHIWADRYPQHVSVLHQFARVSANGDIAAMIDSRLGTDYFSRFRDSHITELPDAPDAARAAGPEPVAEGDNVQPKPVESKEAEGPAVVHEPGKVTVYPERLYADFESTSGAAKQARAHLLSDHIGSMSDAQFVNWLKYLHSPVDRPGAPAGLSNLNAMGMSRSAVLSRPEVVALVTDPASAPVDVATIRNFLAAPTKSQTGSMPVELSDYLGYRLEASMQRQVAENALQGNADAPVDAGRVLREALPQWYLRQLRDTYSTRNAEGGYEYPADFNPNLMQWLEYGRQLDRQNPKYRESEPRTSSVADRFTALDQALALRTPENAALVDRLLQLGSADQFALKNMLAKLDPATNAPEHAELLGILAGRAQNMGDLKVVTEAVNSAKKADQDAFKARKDGRDTKQAESQREANEALALSTLSRIVQPGTPEYARAQQIITDVVSGRIRDPRPDDLNRGGGRGGPGGPGGSRFGSDRQGSDRPGSDRPGSDRSGGQRFDRGQPRDRGDRRRPEGDGSDRGAVTEPTPVAAPKTVTFNDALPVEPAQVRAVDAPADQPQRQPVQDIQDSGAGQPQRPSAQDAPEIIDAEQPSRVDRFRQRYEKKKGDDSDSDGDGEGGGRKKDSPRRAARQERRFGSFEELARDWNRDK</sequence>
<feature type="compositionally biased region" description="Basic and acidic residues" evidence="1">
    <location>
        <begin position="1177"/>
        <end position="1187"/>
    </location>
</feature>
<organism evidence="2 3">
    <name type="scientific">Candidatus Obscuribacter phosphatis</name>
    <dbReference type="NCBI Taxonomy" id="1906157"/>
    <lineage>
        <taxon>Bacteria</taxon>
        <taxon>Bacillati</taxon>
        <taxon>Candidatus Melainabacteria</taxon>
        <taxon>Candidatus Obscuribacterales</taxon>
        <taxon>Candidatus Obscuribacteraceae</taxon>
        <taxon>Candidatus Obscuribacter</taxon>
    </lineage>
</organism>
<feature type="region of interest" description="Disordered" evidence="1">
    <location>
        <begin position="1174"/>
        <end position="1378"/>
    </location>
</feature>
<feature type="compositionally biased region" description="Basic and acidic residues" evidence="1">
    <location>
        <begin position="1204"/>
        <end position="1220"/>
    </location>
</feature>
<gene>
    <name evidence="2" type="ORF">J0M35_08270</name>
</gene>
<feature type="region of interest" description="Disordered" evidence="1">
    <location>
        <begin position="787"/>
        <end position="821"/>
    </location>
</feature>
<reference evidence="2" key="1">
    <citation type="submission" date="2021-02" db="EMBL/GenBank/DDBJ databases">
        <title>Genome-Resolved Metagenomics of a Microbial Community Performing Photosynthetic Biological Nutrient Removal.</title>
        <authorList>
            <person name="Mcdaniel E.A."/>
        </authorList>
    </citation>
    <scope>NUCLEOTIDE SEQUENCE</scope>
    <source>
        <strain evidence="2">UWPOB_OBS1</strain>
    </source>
</reference>
<evidence type="ECO:0000256" key="1">
    <source>
        <dbReference type="SAM" id="MobiDB-lite"/>
    </source>
</evidence>
<proteinExistence type="predicted"/>
<feature type="compositionally biased region" description="Gly residues" evidence="1">
    <location>
        <begin position="1188"/>
        <end position="1202"/>
    </location>
</feature>
<feature type="region of interest" description="Disordered" evidence="1">
    <location>
        <begin position="412"/>
        <end position="441"/>
    </location>
</feature>